<dbReference type="RefSeq" id="WP_019175685.1">
    <property type="nucleotide sequence ID" value="NZ_JAKRCZ010000002.1"/>
</dbReference>
<reference evidence="3 4" key="2">
    <citation type="submission" date="2017-12" db="EMBL/GenBank/DDBJ databases">
        <title>Phylogenetic diversity of female urinary microbiome.</title>
        <authorList>
            <person name="Thomas-White K."/>
            <person name="Wolfe A.J."/>
        </authorList>
    </citation>
    <scope>NUCLEOTIDE SEQUENCE [LARGE SCALE GENOMIC DNA]</scope>
    <source>
        <strain evidence="3 4">UMB0426</strain>
    </source>
</reference>
<keyword evidence="1" id="KW-0812">Transmembrane</keyword>
<dbReference type="EMBL" id="LQQC01000004">
    <property type="protein sequence ID" value="KXZ59350.1"/>
    <property type="molecule type" value="Genomic_DNA"/>
</dbReference>
<feature type="transmembrane region" description="Helical" evidence="1">
    <location>
        <begin position="7"/>
        <end position="26"/>
    </location>
</feature>
<evidence type="ECO:0008006" key="6">
    <source>
        <dbReference type="Google" id="ProtNLM"/>
    </source>
</evidence>
<dbReference type="STRING" id="1176165.GCA_001584405_02048"/>
<accession>A0A150HCG7</accession>
<keyword evidence="1" id="KW-1133">Transmembrane helix</keyword>
<protein>
    <recommendedName>
        <fullName evidence="6">Integral membrane protein</fullName>
    </recommendedName>
</protein>
<dbReference type="EMBL" id="PKGO01000010">
    <property type="protein sequence ID" value="PKY69620.1"/>
    <property type="molecule type" value="Genomic_DNA"/>
</dbReference>
<comment type="caution">
    <text evidence="2">The sequence shown here is derived from an EMBL/GenBank/DDBJ whole genome shotgun (WGS) entry which is preliminary data.</text>
</comment>
<sequence length="134" mass="13551">MEIVQNILVLLHLIGMAMIVGGYLVTVKAPRVLPGMLHAAGLQVVTGILLFGMLEMQGNPTMSLRAGAGIKILLGLVALIVFIIGNKREKAAAPAAGADVAADGAVKTAAPSATMAHIGFGAAVLAVLVAVFTL</sequence>
<feature type="transmembrane region" description="Helical" evidence="1">
    <location>
        <begin position="66"/>
        <end position="85"/>
    </location>
</feature>
<proteinExistence type="predicted"/>
<dbReference type="Proteomes" id="UP000243589">
    <property type="component" value="Unassembled WGS sequence"/>
</dbReference>
<dbReference type="Proteomes" id="UP000242755">
    <property type="component" value="Unassembled WGS sequence"/>
</dbReference>
<dbReference type="AlphaFoldDB" id="A0A150HCG7"/>
<keyword evidence="1" id="KW-0472">Membrane</keyword>
<evidence type="ECO:0000313" key="3">
    <source>
        <dbReference type="EMBL" id="PKY69620.1"/>
    </source>
</evidence>
<keyword evidence="5" id="KW-1185">Reference proteome</keyword>
<evidence type="ECO:0000256" key="1">
    <source>
        <dbReference type="SAM" id="Phobius"/>
    </source>
</evidence>
<feature type="transmembrane region" description="Helical" evidence="1">
    <location>
        <begin position="32"/>
        <end position="54"/>
    </location>
</feature>
<organism evidence="2 5">
    <name type="scientific">Brevibacterium ravenspurgense</name>
    <dbReference type="NCBI Taxonomy" id="479117"/>
    <lineage>
        <taxon>Bacteria</taxon>
        <taxon>Bacillati</taxon>
        <taxon>Actinomycetota</taxon>
        <taxon>Actinomycetes</taxon>
        <taxon>Micrococcales</taxon>
        <taxon>Brevibacteriaceae</taxon>
        <taxon>Brevibacterium</taxon>
    </lineage>
</organism>
<evidence type="ECO:0000313" key="2">
    <source>
        <dbReference type="EMBL" id="KXZ59350.1"/>
    </source>
</evidence>
<evidence type="ECO:0000313" key="4">
    <source>
        <dbReference type="Proteomes" id="UP000242755"/>
    </source>
</evidence>
<name>A0A150HCG7_9MICO</name>
<gene>
    <name evidence="2" type="ORF">Bravens_00282</name>
    <name evidence="3" type="ORF">CYJ40_09990</name>
</gene>
<dbReference type="PATRIC" id="fig|479117.4.peg.282"/>
<reference evidence="2 5" key="1">
    <citation type="submission" date="2016-01" db="EMBL/GenBank/DDBJ databases">
        <title>Use of Whole Genome Sequencing to ascertain that Brevibacterium massiliense (Roux, Raoult 2009) is a later heterotypic synonym of Brevibacterium ravenspurgense (Mages 2008).</title>
        <authorList>
            <person name="Bernier A.-M."/>
            <person name="Burdz T."/>
            <person name="Huynh C."/>
            <person name="Pachecho A.L."/>
            <person name="Wiebe D."/>
            <person name="Bonner C."/>
            <person name="Bernard K."/>
        </authorList>
    </citation>
    <scope>NUCLEOTIDE SEQUENCE [LARGE SCALE GENOMIC DNA]</scope>
    <source>
        <strain evidence="2 5">CCUG56047</strain>
    </source>
</reference>
<feature type="transmembrane region" description="Helical" evidence="1">
    <location>
        <begin position="115"/>
        <end position="133"/>
    </location>
</feature>
<evidence type="ECO:0000313" key="5">
    <source>
        <dbReference type="Proteomes" id="UP000243589"/>
    </source>
</evidence>